<evidence type="ECO:0000313" key="14">
    <source>
        <dbReference type="EMBL" id="RXS73824.1"/>
    </source>
</evidence>
<feature type="domain" description="Beta-galactosidase trimerisation" evidence="12">
    <location>
        <begin position="405"/>
        <end position="608"/>
    </location>
</feature>
<evidence type="ECO:0000256" key="7">
    <source>
        <dbReference type="ARBA" id="ARBA00023295"/>
    </source>
</evidence>
<dbReference type="Pfam" id="PF08533">
    <property type="entry name" value="Glyco_hydro_42C"/>
    <property type="match status" value="1"/>
</dbReference>
<dbReference type="Gene3D" id="3.20.20.80">
    <property type="entry name" value="Glycosidases"/>
    <property type="match status" value="1"/>
</dbReference>
<evidence type="ECO:0000259" key="12">
    <source>
        <dbReference type="Pfam" id="PF08532"/>
    </source>
</evidence>
<evidence type="ECO:0000256" key="5">
    <source>
        <dbReference type="ARBA" id="ARBA00022801"/>
    </source>
</evidence>
<dbReference type="RefSeq" id="WP_129256703.1">
    <property type="nucleotide sequence ID" value="NZ_SDKC01000001.1"/>
</dbReference>
<evidence type="ECO:0000256" key="3">
    <source>
        <dbReference type="ARBA" id="ARBA00012756"/>
    </source>
</evidence>
<comment type="caution">
    <text evidence="14">The sequence shown here is derived from an EMBL/GenBank/DDBJ whole genome shotgun (WGS) entry which is preliminary data.</text>
</comment>
<feature type="active site" description="Proton donor" evidence="9">
    <location>
        <position position="150"/>
    </location>
</feature>
<dbReference type="InterPro" id="IPR013739">
    <property type="entry name" value="Beta_galactosidase_C"/>
</dbReference>
<evidence type="ECO:0000256" key="4">
    <source>
        <dbReference type="ARBA" id="ARBA00022723"/>
    </source>
</evidence>
<evidence type="ECO:0000256" key="8">
    <source>
        <dbReference type="PIRNR" id="PIRNR001084"/>
    </source>
</evidence>
<dbReference type="CDD" id="cd03143">
    <property type="entry name" value="A4_beta-galactosidase_middle_domain"/>
    <property type="match status" value="1"/>
</dbReference>
<evidence type="ECO:0000259" key="13">
    <source>
        <dbReference type="Pfam" id="PF08533"/>
    </source>
</evidence>
<dbReference type="SUPFAM" id="SSF51445">
    <property type="entry name" value="(Trans)glycosidases"/>
    <property type="match status" value="1"/>
</dbReference>
<evidence type="ECO:0000256" key="6">
    <source>
        <dbReference type="ARBA" id="ARBA00022833"/>
    </source>
</evidence>
<gene>
    <name evidence="14" type="ORF">ETP43_00190</name>
</gene>
<reference evidence="14 15" key="1">
    <citation type="submission" date="2019-01" db="EMBL/GenBank/DDBJ databases">
        <title>Blautia sp. nov. KGMB01111 isolated human feces.</title>
        <authorList>
            <person name="Park J.-E."/>
            <person name="Kim J.-S."/>
            <person name="Park S.-H."/>
        </authorList>
    </citation>
    <scope>NUCLEOTIDE SEQUENCE [LARGE SCALE GENOMIC DNA]</scope>
    <source>
        <strain evidence="14 15">KGMB01111</strain>
    </source>
</reference>
<dbReference type="InterPro" id="IPR029062">
    <property type="entry name" value="Class_I_gatase-like"/>
</dbReference>
<dbReference type="InterPro" id="IPR013738">
    <property type="entry name" value="Beta_galactosidase_Trimer"/>
</dbReference>
<dbReference type="PIRSF" id="PIRSF001084">
    <property type="entry name" value="B-galactosidase"/>
    <property type="match status" value="1"/>
</dbReference>
<dbReference type="InterPro" id="IPR013529">
    <property type="entry name" value="Glyco_hydro_42_N"/>
</dbReference>
<dbReference type="Gene3D" id="2.60.40.1180">
    <property type="entry name" value="Golgi alpha-mannosidase II"/>
    <property type="match status" value="1"/>
</dbReference>
<evidence type="ECO:0000256" key="9">
    <source>
        <dbReference type="PIRSR" id="PIRSR001084-1"/>
    </source>
</evidence>
<dbReference type="GO" id="GO:0006012">
    <property type="term" value="P:galactose metabolic process"/>
    <property type="evidence" value="ECO:0007669"/>
    <property type="project" value="InterPro"/>
</dbReference>
<dbReference type="GO" id="GO:0046872">
    <property type="term" value="F:metal ion binding"/>
    <property type="evidence" value="ECO:0007669"/>
    <property type="project" value="UniProtKB-KW"/>
</dbReference>
<dbReference type="InterPro" id="IPR013780">
    <property type="entry name" value="Glyco_hydro_b"/>
</dbReference>
<evidence type="ECO:0000256" key="2">
    <source>
        <dbReference type="ARBA" id="ARBA00005940"/>
    </source>
</evidence>
<keyword evidence="7 8" id="KW-0326">Glycosidase</keyword>
<evidence type="ECO:0000259" key="11">
    <source>
        <dbReference type="Pfam" id="PF02449"/>
    </source>
</evidence>
<dbReference type="Pfam" id="PF02449">
    <property type="entry name" value="Glyco_hydro_42"/>
    <property type="match status" value="1"/>
</dbReference>
<keyword evidence="15" id="KW-1185">Reference proteome</keyword>
<comment type="catalytic activity">
    <reaction evidence="1 8">
        <text>Hydrolysis of terminal non-reducing beta-D-galactose residues in beta-D-galactosides.</text>
        <dbReference type="EC" id="3.2.1.23"/>
    </reaction>
</comment>
<proteinExistence type="inferred from homology"/>
<dbReference type="EC" id="3.2.1.23" evidence="3 8"/>
<sequence length="679" mass="78523">MEIINGERLVLGTCYYPEHWDESLWRDDLRRMLENGIEVIRIAEFAWSKIERYEGVFNYDFFDRFLDVAADMGMKVIFCTPTATPPAWLTEKYPEVLNANMDGVLYRHGGRRHYNYNSPKYQELTRIIVEKSASHYAKHPAIIGWQIDNELNCEKNEFYSESDTIAFRKFLMEKYGSIDALNEAWGTNFWNQTYNSFEEVYVPRTTLSNNTNPHEVLDYTRFVSDSACRFAKMQSDIIRKYIKPGDFITTNGLFGNLDNQRMTNESLDFITYDSYPNFAYCLDAYNKDNFLKDRMWSRNLSEVRAVSKNFGIMEQQSGANGWNTGMAAPTPKPGQMTLWTMQSVAHGADYVSYFRWRTCTYGTEIYWHGILDYSGRDNRRLAEVKSVHEKFQKLSEIAGSKYEAKVGFLKDYDNAWDSQLDVWHEKVEWKSQLGIFEAAQRTHTPMDYIYLRDDVTAEDLKPYSVLFYPHPVLISEERKVVLEEYVKNGGCLVLGCRSGYKDMYGRCVMDKLPGKFAEMSGVDIPEYTLVSPDNKDIVIDWDGTKLEAAVFNDQLVAVGEHAEVLGRYENCYYAGEPGLIKNTYGEGTVYYFGAAFSEKTAEVFLEKLGVKDPHNAKLEIPETCELAVRKKDDTEYCFVLNYKDAEAEIHVKEEMTDLYTGEKVSGTVVLKPFEVRVLK</sequence>
<feature type="binding site" evidence="10">
    <location>
        <position position="322"/>
    </location>
    <ligand>
        <name>substrate</name>
    </ligand>
</feature>
<dbReference type="GO" id="GO:0009341">
    <property type="term" value="C:beta-galactosidase complex"/>
    <property type="evidence" value="ECO:0007669"/>
    <property type="project" value="InterPro"/>
</dbReference>
<dbReference type="Pfam" id="PF08532">
    <property type="entry name" value="Glyco_hydro_42M"/>
    <property type="match status" value="1"/>
</dbReference>
<dbReference type="InterPro" id="IPR017853">
    <property type="entry name" value="GH"/>
</dbReference>
<dbReference type="InterPro" id="IPR003476">
    <property type="entry name" value="Glyco_hydro_42"/>
</dbReference>
<evidence type="ECO:0000256" key="10">
    <source>
        <dbReference type="PIRSR" id="PIRSR001084-2"/>
    </source>
</evidence>
<feature type="active site" description="Nucleophile" evidence="9">
    <location>
        <position position="314"/>
    </location>
</feature>
<feature type="binding site" evidence="10">
    <location>
        <position position="111"/>
    </location>
    <ligand>
        <name>substrate</name>
    </ligand>
</feature>
<dbReference type="SUPFAM" id="SSF52317">
    <property type="entry name" value="Class I glutamine amidotransferase-like"/>
    <property type="match status" value="1"/>
</dbReference>
<dbReference type="PANTHER" id="PTHR36447:SF2">
    <property type="entry name" value="BETA-GALACTOSIDASE YESZ"/>
    <property type="match status" value="1"/>
</dbReference>
<accession>A0A4Q1RE65</accession>
<dbReference type="Proteomes" id="UP000290106">
    <property type="component" value="Unassembled WGS sequence"/>
</dbReference>
<evidence type="ECO:0000256" key="1">
    <source>
        <dbReference type="ARBA" id="ARBA00001412"/>
    </source>
</evidence>
<dbReference type="OrthoDB" id="9800974at2"/>
<feature type="domain" description="Beta-galactosidase C-terminal" evidence="13">
    <location>
        <begin position="625"/>
        <end position="679"/>
    </location>
</feature>
<organism evidence="14 15">
    <name type="scientific">Blautia faecicola</name>
    <dbReference type="NCBI Taxonomy" id="2509240"/>
    <lineage>
        <taxon>Bacteria</taxon>
        <taxon>Bacillati</taxon>
        <taxon>Bacillota</taxon>
        <taxon>Clostridia</taxon>
        <taxon>Lachnospirales</taxon>
        <taxon>Lachnospiraceae</taxon>
        <taxon>Blautia</taxon>
    </lineage>
</organism>
<evidence type="ECO:0000313" key="15">
    <source>
        <dbReference type="Proteomes" id="UP000290106"/>
    </source>
</evidence>
<feature type="binding site" evidence="10">
    <location>
        <position position="149"/>
    </location>
    <ligand>
        <name>substrate</name>
    </ligand>
</feature>
<feature type="domain" description="Glycoside hydrolase family 42 N-terminal" evidence="11">
    <location>
        <begin position="14"/>
        <end position="394"/>
    </location>
</feature>
<dbReference type="Gene3D" id="3.40.50.880">
    <property type="match status" value="1"/>
</dbReference>
<dbReference type="AlphaFoldDB" id="A0A4Q1RE65"/>
<dbReference type="PANTHER" id="PTHR36447">
    <property type="entry name" value="BETA-GALACTOSIDASE GANA"/>
    <property type="match status" value="1"/>
</dbReference>
<protein>
    <recommendedName>
        <fullName evidence="3 8">Beta-galactosidase</fullName>
        <shortName evidence="8">Beta-gal</shortName>
        <ecNumber evidence="3 8">3.2.1.23</ecNumber>
    </recommendedName>
</protein>
<keyword evidence="5 8" id="KW-0378">Hydrolase</keyword>
<dbReference type="EMBL" id="SDKC01000001">
    <property type="protein sequence ID" value="RXS73824.1"/>
    <property type="molecule type" value="Genomic_DNA"/>
</dbReference>
<name>A0A4Q1RE65_9FIRM</name>
<keyword evidence="6" id="KW-0862">Zinc</keyword>
<dbReference type="GO" id="GO:0004565">
    <property type="term" value="F:beta-galactosidase activity"/>
    <property type="evidence" value="ECO:0007669"/>
    <property type="project" value="UniProtKB-EC"/>
</dbReference>
<comment type="similarity">
    <text evidence="2 8">Belongs to the glycosyl hydrolase 42 family.</text>
</comment>
<keyword evidence="4" id="KW-0479">Metal-binding</keyword>